<organism evidence="4 5">
    <name type="scientific">Listeria ivanovii (strain ATCC BAA-678 / PAM 55)</name>
    <dbReference type="NCBI Taxonomy" id="881621"/>
    <lineage>
        <taxon>Bacteria</taxon>
        <taxon>Bacillati</taxon>
        <taxon>Bacillota</taxon>
        <taxon>Bacilli</taxon>
        <taxon>Bacillales</taxon>
        <taxon>Listeriaceae</taxon>
        <taxon>Listeria</taxon>
    </lineage>
</organism>
<dbReference type="EMBL" id="FR687253">
    <property type="protein sequence ID" value="CBW85548.1"/>
    <property type="molecule type" value="Genomic_DNA"/>
</dbReference>
<dbReference type="RefSeq" id="WP_014092527.1">
    <property type="nucleotide sequence ID" value="NC_016011.1"/>
</dbReference>
<dbReference type="Pfam" id="PF00561">
    <property type="entry name" value="Abhydrolase_1"/>
    <property type="match status" value="1"/>
</dbReference>
<comment type="similarity">
    <text evidence="1">Belongs to the peptidase S33 family.</text>
</comment>
<feature type="domain" description="AB hydrolase-1" evidence="3">
    <location>
        <begin position="31"/>
        <end position="300"/>
    </location>
</feature>
<dbReference type="AlphaFoldDB" id="G2ZEN3"/>
<evidence type="ECO:0000313" key="4">
    <source>
        <dbReference type="EMBL" id="CBW85548.1"/>
    </source>
</evidence>
<protein>
    <recommendedName>
        <fullName evidence="3">AB hydrolase-1 domain-containing protein</fullName>
    </recommendedName>
</protein>
<dbReference type="eggNOG" id="COG2267">
    <property type="taxonomic scope" value="Bacteria"/>
</dbReference>
<dbReference type="InterPro" id="IPR029058">
    <property type="entry name" value="AB_hydrolase_fold"/>
</dbReference>
<evidence type="ECO:0000313" key="5">
    <source>
        <dbReference type="Proteomes" id="UP000001286"/>
    </source>
</evidence>
<dbReference type="PRINTS" id="PR00793">
    <property type="entry name" value="PROAMNOPTASE"/>
</dbReference>
<keyword evidence="2" id="KW-0378">Hydrolase</keyword>
<dbReference type="GO" id="GO:0016020">
    <property type="term" value="C:membrane"/>
    <property type="evidence" value="ECO:0007669"/>
    <property type="project" value="TreeGrafter"/>
</dbReference>
<sequence length="316" mass="36748">MEAEIIKTVEYININDNKQCISVRTKNINNPILLYLHGGPGDAALPLVAKYNKNLEDIYTVVTLEQRGSGKSYYPFSKAEELTISTFIDDIYSLVLILLKRFKQSKLYLVGHSWGSVLGMQFIQLYPELVHAYIGCGQVVNMKKSCQEAHEYAINKNKEAGKIKMVAKLEAVDVSYQQKLWLDDLLFVTGQVVKFKGSLYGKKNYNRFILDFFLSSDYRLKDLINRQKGSLQSIKYLWPELMTINFENVTNFKVPIIFVEGRHDKHVSSLLAYNYYETIQSQKLFYWFEKSCHFPQWSEPERFYEVMAAIINDTQK</sequence>
<accession>G2ZEN3</accession>
<dbReference type="InterPro" id="IPR050266">
    <property type="entry name" value="AB_hydrolase_sf"/>
</dbReference>
<name>G2ZEN3_LISIP</name>
<dbReference type="SUPFAM" id="SSF53474">
    <property type="entry name" value="alpha/beta-Hydrolases"/>
    <property type="match status" value="1"/>
</dbReference>
<dbReference type="InterPro" id="IPR000073">
    <property type="entry name" value="AB_hydrolase_1"/>
</dbReference>
<reference evidence="4 5" key="1">
    <citation type="journal article" date="2011" name="J. Bacteriol.">
        <title>Complete genome sequence of the animal pathogen Listeria ivanovii, which provides insights into host specificities and evolution of the genus Listeria.</title>
        <authorList>
            <person name="Buchrieser C."/>
            <person name="Rusniok C."/>
            <person name="Garrido P."/>
            <person name="Hain T."/>
            <person name="Scortti M."/>
            <person name="Lampidis R."/>
            <person name="Karst U."/>
            <person name="Chakraborty T."/>
            <person name="Cossart P."/>
            <person name="Kreft J."/>
            <person name="Vazquez-Boland J.A."/>
            <person name="Goebel W."/>
            <person name="Glaser P."/>
        </authorList>
    </citation>
    <scope>NUCLEOTIDE SEQUENCE [LARGE SCALE GENOMIC DNA]</scope>
    <source>
        <strain evidence="5">ATCC BAA-678 / PAM 55</strain>
    </source>
</reference>
<proteinExistence type="inferred from homology"/>
<dbReference type="PANTHER" id="PTHR43798">
    <property type="entry name" value="MONOACYLGLYCEROL LIPASE"/>
    <property type="match status" value="1"/>
</dbReference>
<dbReference type="Gene3D" id="3.40.50.1820">
    <property type="entry name" value="alpha/beta hydrolase"/>
    <property type="match status" value="1"/>
</dbReference>
<evidence type="ECO:0000256" key="1">
    <source>
        <dbReference type="ARBA" id="ARBA00010088"/>
    </source>
</evidence>
<evidence type="ECO:0000259" key="3">
    <source>
        <dbReference type="Pfam" id="PF00561"/>
    </source>
</evidence>
<dbReference type="GO" id="GO:0004177">
    <property type="term" value="F:aminopeptidase activity"/>
    <property type="evidence" value="ECO:0007669"/>
    <property type="project" value="UniProtKB-EC"/>
</dbReference>
<dbReference type="Proteomes" id="UP000001286">
    <property type="component" value="Chromosome"/>
</dbReference>
<dbReference type="GO" id="GO:0006508">
    <property type="term" value="P:proteolysis"/>
    <property type="evidence" value="ECO:0007669"/>
    <property type="project" value="InterPro"/>
</dbReference>
<dbReference type="KEGG" id="liv:LIV_1061"/>
<dbReference type="HOGENOM" id="CLU_049285_1_1_9"/>
<evidence type="ECO:0000256" key="2">
    <source>
        <dbReference type="ARBA" id="ARBA00022801"/>
    </source>
</evidence>
<dbReference type="GeneID" id="57076044"/>
<dbReference type="InterPro" id="IPR002410">
    <property type="entry name" value="Peptidase_S33"/>
</dbReference>
<dbReference type="PANTHER" id="PTHR43798:SF33">
    <property type="entry name" value="HYDROLASE, PUTATIVE (AFU_ORTHOLOGUE AFUA_2G14860)-RELATED"/>
    <property type="match status" value="1"/>
</dbReference>
<gene>
    <name evidence="4" type="ordered locus">LIV_1061</name>
</gene>